<dbReference type="GO" id="GO:0005764">
    <property type="term" value="C:lysosome"/>
    <property type="evidence" value="ECO:0007669"/>
    <property type="project" value="UniProtKB-SubCell"/>
</dbReference>
<dbReference type="SUPFAM" id="SSF53474">
    <property type="entry name" value="alpha/beta-Hydrolases"/>
    <property type="match status" value="1"/>
</dbReference>
<accession>A0A1W0WKT9</accession>
<evidence type="ECO:0000256" key="4">
    <source>
        <dbReference type="ARBA" id="ARBA00022801"/>
    </source>
</evidence>
<dbReference type="Proteomes" id="UP000192578">
    <property type="component" value="Unassembled WGS sequence"/>
</dbReference>
<evidence type="ECO:0000313" key="13">
    <source>
        <dbReference type="Proteomes" id="UP000192578"/>
    </source>
</evidence>
<dbReference type="EC" id="3.1.2.2" evidence="8"/>
<keyword evidence="4" id="KW-0378">Hydrolase</keyword>
<dbReference type="PANTHER" id="PTHR11247:SF27">
    <property type="entry name" value="LYSOSOMAL THIOESTERASE PPT2"/>
    <property type="match status" value="1"/>
</dbReference>
<keyword evidence="3 11" id="KW-0732">Signal</keyword>
<dbReference type="PRINTS" id="PR00414">
    <property type="entry name" value="PPTHIESTRASE"/>
</dbReference>
<comment type="similarity">
    <text evidence="2">Belongs to the palmitoyl-protein thioesterase family.</text>
</comment>
<feature type="chain" id="PRO_5010739951" description="palmitoyl-CoA hydrolase" evidence="11">
    <location>
        <begin position="27"/>
        <end position="295"/>
    </location>
</feature>
<gene>
    <name evidence="12" type="ORF">BV898_10081</name>
</gene>
<proteinExistence type="inferred from homology"/>
<dbReference type="PANTHER" id="PTHR11247">
    <property type="entry name" value="PALMITOYL-PROTEIN THIOESTERASE/DOLICHYLDIPHOSPHATASE 1"/>
    <property type="match status" value="1"/>
</dbReference>
<dbReference type="InterPro" id="IPR029058">
    <property type="entry name" value="AB_hydrolase_fold"/>
</dbReference>
<dbReference type="GO" id="GO:0098599">
    <property type="term" value="F:palmitoyl hydrolase activity"/>
    <property type="evidence" value="ECO:0007669"/>
    <property type="project" value="InterPro"/>
</dbReference>
<organism evidence="12 13">
    <name type="scientific">Hypsibius exemplaris</name>
    <name type="common">Freshwater tardigrade</name>
    <dbReference type="NCBI Taxonomy" id="2072580"/>
    <lineage>
        <taxon>Eukaryota</taxon>
        <taxon>Metazoa</taxon>
        <taxon>Ecdysozoa</taxon>
        <taxon>Tardigrada</taxon>
        <taxon>Eutardigrada</taxon>
        <taxon>Parachela</taxon>
        <taxon>Hypsibioidea</taxon>
        <taxon>Hypsibiidae</taxon>
        <taxon>Hypsibius</taxon>
    </lineage>
</organism>
<keyword evidence="13" id="KW-1185">Reference proteome</keyword>
<dbReference type="InterPro" id="IPR002472">
    <property type="entry name" value="Palm_thioest"/>
</dbReference>
<evidence type="ECO:0000256" key="10">
    <source>
        <dbReference type="ARBA" id="ARBA00093353"/>
    </source>
</evidence>
<comment type="caution">
    <text evidence="12">The sequence shown here is derived from an EMBL/GenBank/DDBJ whole genome shotgun (WGS) entry which is preliminary data.</text>
</comment>
<keyword evidence="6" id="KW-0325">Glycoprotein</keyword>
<keyword evidence="5" id="KW-1015">Disulfide bond</keyword>
<evidence type="ECO:0000256" key="8">
    <source>
        <dbReference type="ARBA" id="ARBA00038848"/>
    </source>
</evidence>
<evidence type="ECO:0000256" key="5">
    <source>
        <dbReference type="ARBA" id="ARBA00023157"/>
    </source>
</evidence>
<reference evidence="13" key="1">
    <citation type="submission" date="2017-01" db="EMBL/GenBank/DDBJ databases">
        <title>Comparative genomics of anhydrobiosis in the tardigrade Hypsibius dujardini.</title>
        <authorList>
            <person name="Yoshida Y."/>
            <person name="Koutsovoulos G."/>
            <person name="Laetsch D."/>
            <person name="Stevens L."/>
            <person name="Kumar S."/>
            <person name="Horikawa D."/>
            <person name="Ishino K."/>
            <person name="Komine S."/>
            <person name="Tomita M."/>
            <person name="Blaxter M."/>
            <person name="Arakawa K."/>
        </authorList>
    </citation>
    <scope>NUCLEOTIDE SEQUENCE [LARGE SCALE GENOMIC DNA]</scope>
    <source>
        <strain evidence="13">Z151</strain>
    </source>
</reference>
<evidence type="ECO:0000256" key="7">
    <source>
        <dbReference type="ARBA" id="ARBA00023228"/>
    </source>
</evidence>
<evidence type="ECO:0000256" key="6">
    <source>
        <dbReference type="ARBA" id="ARBA00023180"/>
    </source>
</evidence>
<dbReference type="Pfam" id="PF02089">
    <property type="entry name" value="Palm_thioest"/>
    <property type="match status" value="1"/>
</dbReference>
<name>A0A1W0WKT9_HYPEX</name>
<evidence type="ECO:0000313" key="12">
    <source>
        <dbReference type="EMBL" id="OQV15830.1"/>
    </source>
</evidence>
<dbReference type="Gene3D" id="3.40.50.1820">
    <property type="entry name" value="alpha/beta hydrolase"/>
    <property type="match status" value="1"/>
</dbReference>
<keyword evidence="7" id="KW-0458">Lysosome</keyword>
<evidence type="ECO:0000256" key="2">
    <source>
        <dbReference type="ARBA" id="ARBA00010758"/>
    </source>
</evidence>
<evidence type="ECO:0000256" key="9">
    <source>
        <dbReference type="ARBA" id="ARBA00093223"/>
    </source>
</evidence>
<sequence length="295" mass="33124">MQAPSWVFVFSVALLGSVVLPDTARAYRPVVIVHGILDSALALFHLRNAILEAHPGTEVYMVAMFQDMKSAWPMWTQVLGFGNAIKNISDIHKDQGINIIGYSQGGLISRGVIQSVDDLNVHTFISLSSPQGGQYGDTSYLFLFPHYLKDSLYKILYSKFGQTFSVGGYWRDPHHLDLYRSTSQYLALINQETRLPNPNATSYKTNLTKLKKLVLIGGPEDGVITPWQSAHFGNFDENETVVPLTEQDSYKNDDSGLRTLNERGDLVLLEMAGITHVKWHVDPTVFRYLIQPYLS</sequence>
<evidence type="ECO:0000256" key="3">
    <source>
        <dbReference type="ARBA" id="ARBA00022729"/>
    </source>
</evidence>
<dbReference type="OrthoDB" id="155976at2759"/>
<evidence type="ECO:0000256" key="11">
    <source>
        <dbReference type="SAM" id="SignalP"/>
    </source>
</evidence>
<dbReference type="GO" id="GO:0016790">
    <property type="term" value="F:thiolester hydrolase activity"/>
    <property type="evidence" value="ECO:0007669"/>
    <property type="project" value="UniProtKB-ARBA"/>
</dbReference>
<dbReference type="FunFam" id="3.40.50.1820:FF:000037">
    <property type="entry name" value="Lysosomal thioesterase PPT2 homolog"/>
    <property type="match status" value="1"/>
</dbReference>
<comment type="catalytic activity">
    <reaction evidence="9">
        <text>S-hexadecanoyl-N-acetylcysteamine + H2O = N-acetylcysteamine + hexadecanoate + H(+)</text>
        <dbReference type="Rhea" id="RHEA:84099"/>
        <dbReference type="ChEBI" id="CHEBI:7896"/>
        <dbReference type="ChEBI" id="CHEBI:15377"/>
        <dbReference type="ChEBI" id="CHEBI:15378"/>
        <dbReference type="ChEBI" id="CHEBI:74410"/>
        <dbReference type="ChEBI" id="CHEBI:233601"/>
    </reaction>
</comment>
<evidence type="ECO:0000256" key="1">
    <source>
        <dbReference type="ARBA" id="ARBA00004371"/>
    </source>
</evidence>
<protein>
    <recommendedName>
        <fullName evidence="8">palmitoyl-CoA hydrolase</fullName>
        <ecNumber evidence="8">3.1.2.2</ecNumber>
    </recommendedName>
</protein>
<comment type="function">
    <text evidence="10">Catalyzes the cleavage of thioester bonds from S-palmitoyl-CoA or S-palmitoyl-N-acetylcysteamine (unbranched structures) but does not have activity against palmitoylcysteine or palmitoylated proteins, branched structures or bulky head groups. Conversely, hydrolyzes both long and short chain fatty acyl-CoA substrate.</text>
</comment>
<dbReference type="EMBL" id="MTYJ01000082">
    <property type="protein sequence ID" value="OQV15830.1"/>
    <property type="molecule type" value="Genomic_DNA"/>
</dbReference>
<comment type="subcellular location">
    <subcellularLocation>
        <location evidence="1">Lysosome</location>
    </subcellularLocation>
</comment>
<dbReference type="AlphaFoldDB" id="A0A1W0WKT9"/>
<feature type="signal peptide" evidence="11">
    <location>
        <begin position="1"/>
        <end position="26"/>
    </location>
</feature>